<dbReference type="FunFam" id="3.20.20.120:FF:000016">
    <property type="entry name" value="Mandelate racemase/muconate lactonizing protein"/>
    <property type="match status" value="1"/>
</dbReference>
<dbReference type="InterPro" id="IPR036849">
    <property type="entry name" value="Enolase-like_C_sf"/>
</dbReference>
<protein>
    <submittedName>
        <fullName evidence="3">Galactonate dehydratase</fullName>
    </submittedName>
</protein>
<evidence type="ECO:0000313" key="4">
    <source>
        <dbReference type="Proteomes" id="UP000028701"/>
    </source>
</evidence>
<dbReference type="Proteomes" id="UP000028701">
    <property type="component" value="Unassembled WGS sequence"/>
</dbReference>
<dbReference type="Gene3D" id="3.30.390.10">
    <property type="entry name" value="Enolase-like, N-terminal domain"/>
    <property type="match status" value="1"/>
</dbReference>
<dbReference type="InterPro" id="IPR013341">
    <property type="entry name" value="Mandelate_racemase_N_dom"/>
</dbReference>
<organism evidence="3 4">
    <name type="scientific">Agrobacterium rubi TR3 = NBRC 13261</name>
    <dbReference type="NCBI Taxonomy" id="1368415"/>
    <lineage>
        <taxon>Bacteria</taxon>
        <taxon>Pseudomonadati</taxon>
        <taxon>Pseudomonadota</taxon>
        <taxon>Alphaproteobacteria</taxon>
        <taxon>Hyphomicrobiales</taxon>
        <taxon>Rhizobiaceae</taxon>
        <taxon>Rhizobium/Agrobacterium group</taxon>
        <taxon>Agrobacterium</taxon>
    </lineage>
</organism>
<feature type="domain" description="Mandelate racemase/muconate lactonizing enzyme C-terminal" evidence="2">
    <location>
        <begin position="129"/>
        <end position="237"/>
    </location>
</feature>
<dbReference type="Pfam" id="PF13378">
    <property type="entry name" value="MR_MLE_C"/>
    <property type="match status" value="1"/>
</dbReference>
<keyword evidence="1" id="KW-0456">Lyase</keyword>
<proteinExistence type="predicted"/>
<dbReference type="PANTHER" id="PTHR48080">
    <property type="entry name" value="D-GALACTONATE DEHYDRATASE-RELATED"/>
    <property type="match status" value="1"/>
</dbReference>
<dbReference type="SFLD" id="SFLDG00179">
    <property type="entry name" value="mandelate_racemase"/>
    <property type="match status" value="1"/>
</dbReference>
<dbReference type="SFLD" id="SFLDS00001">
    <property type="entry name" value="Enolase"/>
    <property type="match status" value="1"/>
</dbReference>
<evidence type="ECO:0000313" key="3">
    <source>
        <dbReference type="EMBL" id="GAK73007.1"/>
    </source>
</evidence>
<dbReference type="InterPro" id="IPR029065">
    <property type="entry name" value="Enolase_C-like"/>
</dbReference>
<dbReference type="SFLD" id="SFLDF00563">
    <property type="entry name" value="galactarate_dehydratase_3"/>
    <property type="match status" value="1"/>
</dbReference>
<name>A0A081D261_9HYPH</name>
<accession>A0A081D261</accession>
<dbReference type="FunFam" id="3.30.390.10:FF:000012">
    <property type="entry name" value="Mandelate racemase/muconate lactonizing protein"/>
    <property type="match status" value="1"/>
</dbReference>
<sequence length="395" mass="44790">MKIDRMRVFVTRDKDRPRVVVALDTDDGLTGWGECYNHGPDLALPPILDYLYNFLAGEDPTRVEYLYNLMLQQNRFPPGALGLSAISALDHCLWDLAAKAAGVPVYKLLGGEVRDRIKVYAGVYTAPDAPAAKEEFDRLNEEWGFTAFKLSPWRLDIHAHRWGEVVKSSADYFRSLRETVRSDYDIAFDAHAKIFEPAAARQLGNALAPYDPLFFEEPLRPENIEMWGDLKQGLNCTLATGESLYNRNEFLRLLQVKGADIIQPDICVVGGISEMRRIATLAEAHFVSIAPHNPMGPLATAANVHFSAAQQNFRILEYRLPKGQCYVYGGTDLEKREDETRYVVDPYLPKDGYLELRPDRPGWGVEMDEKAMQEDGYVHWQRRVPKRPDGSYAFA</sequence>
<evidence type="ECO:0000256" key="1">
    <source>
        <dbReference type="ARBA" id="ARBA00023239"/>
    </source>
</evidence>
<dbReference type="InterPro" id="IPR034593">
    <property type="entry name" value="DgoD-like"/>
</dbReference>
<dbReference type="OrthoDB" id="9802699at2"/>
<dbReference type="GO" id="GO:0016829">
    <property type="term" value="F:lyase activity"/>
    <property type="evidence" value="ECO:0007669"/>
    <property type="project" value="UniProtKB-KW"/>
</dbReference>
<dbReference type="AlphaFoldDB" id="A0A081D261"/>
<dbReference type="SMART" id="SM00922">
    <property type="entry name" value="MR_MLE"/>
    <property type="match status" value="1"/>
</dbReference>
<dbReference type="SUPFAM" id="SSF54826">
    <property type="entry name" value="Enolase N-terminal domain-like"/>
    <property type="match status" value="1"/>
</dbReference>
<gene>
    <name evidence="3" type="primary">dgoD</name>
    <name evidence="3" type="ORF">RRU01S_30_00050</name>
</gene>
<dbReference type="CDD" id="cd03316">
    <property type="entry name" value="MR_like"/>
    <property type="match status" value="1"/>
</dbReference>
<comment type="caution">
    <text evidence="3">The sequence shown here is derived from an EMBL/GenBank/DDBJ whole genome shotgun (WGS) entry which is preliminary data.</text>
</comment>
<dbReference type="InterPro" id="IPR029017">
    <property type="entry name" value="Enolase-like_N"/>
</dbReference>
<evidence type="ECO:0000259" key="2">
    <source>
        <dbReference type="SMART" id="SM00922"/>
    </source>
</evidence>
<reference evidence="3 4" key="1">
    <citation type="submission" date="2014-08" db="EMBL/GenBank/DDBJ databases">
        <title>Whole genome shotgun sequence of Rhizobium rubi NBRC 13261.</title>
        <authorList>
            <person name="Katano-Makiyama Y."/>
            <person name="Hosoyama A."/>
            <person name="Hashimoto M."/>
            <person name="Hosoyama Y."/>
            <person name="Noguchi M."/>
            <person name="Tsuchikane K."/>
            <person name="Uohara A."/>
            <person name="Ohji S."/>
            <person name="Ichikawa N."/>
            <person name="Kimura A."/>
            <person name="Yamazoe A."/>
            <person name="Fujita N."/>
        </authorList>
    </citation>
    <scope>NUCLEOTIDE SEQUENCE [LARGE SCALE GENOMIC DNA]</scope>
    <source>
        <strain evidence="3 4">NBRC 13261</strain>
    </source>
</reference>
<dbReference type="Gene3D" id="3.20.20.120">
    <property type="entry name" value="Enolase-like C-terminal domain"/>
    <property type="match status" value="1"/>
</dbReference>
<dbReference type="InterPro" id="IPR013342">
    <property type="entry name" value="Mandelate_racemase_C"/>
</dbReference>
<dbReference type="EMBL" id="BBJU01000030">
    <property type="protein sequence ID" value="GAK73007.1"/>
    <property type="molecule type" value="Genomic_DNA"/>
</dbReference>
<dbReference type="Pfam" id="PF02746">
    <property type="entry name" value="MR_MLE_N"/>
    <property type="match status" value="1"/>
</dbReference>
<dbReference type="eggNOG" id="COG4948">
    <property type="taxonomic scope" value="Bacteria"/>
</dbReference>
<dbReference type="InterPro" id="IPR034623">
    <property type="entry name" value="Galactarate_dehydratase_3"/>
</dbReference>
<dbReference type="RefSeq" id="WP_045232444.1">
    <property type="nucleotide sequence ID" value="NZ_BBJU01000030.1"/>
</dbReference>
<dbReference type="SUPFAM" id="SSF51604">
    <property type="entry name" value="Enolase C-terminal domain-like"/>
    <property type="match status" value="1"/>
</dbReference>
<dbReference type="PANTHER" id="PTHR48080:SF2">
    <property type="entry name" value="D-GALACTONATE DEHYDRATASE"/>
    <property type="match status" value="1"/>
</dbReference>